<name>A0A7T9I134_9ARCH</name>
<dbReference type="FunFam" id="2.70.150.10:FF:000160">
    <property type="entry name" value="Sarcoplasmic/endoplasmic reticulum calcium ATPase 1"/>
    <property type="match status" value="1"/>
</dbReference>
<dbReference type="SUPFAM" id="SSF81653">
    <property type="entry name" value="Calcium ATPase, transduction domain A"/>
    <property type="match status" value="1"/>
</dbReference>
<dbReference type="EC" id="7.2.2.10" evidence="2"/>
<evidence type="ECO:0000256" key="7">
    <source>
        <dbReference type="ARBA" id="ARBA00022837"/>
    </source>
</evidence>
<dbReference type="EMBL" id="CP064981">
    <property type="protein sequence ID" value="QQR92584.1"/>
    <property type="molecule type" value="Genomic_DNA"/>
</dbReference>
<dbReference type="PRINTS" id="PR00119">
    <property type="entry name" value="CATATPASE"/>
</dbReference>
<keyword evidence="4" id="KW-0813">Transport</keyword>
<keyword evidence="9" id="KW-0460">Magnesium</keyword>
<keyword evidence="4" id="KW-0109">Calcium transport</keyword>
<dbReference type="Proteomes" id="UP000596004">
    <property type="component" value="Chromosome"/>
</dbReference>
<feature type="transmembrane region" description="Helical" evidence="13">
    <location>
        <begin position="747"/>
        <end position="773"/>
    </location>
</feature>
<dbReference type="GO" id="GO:0016020">
    <property type="term" value="C:membrane"/>
    <property type="evidence" value="ECO:0007669"/>
    <property type="project" value="InterPro"/>
</dbReference>
<comment type="subcellular location">
    <subcellularLocation>
        <location evidence="1">Endomembrane system</location>
        <topology evidence="1">Multi-pass membrane protein</topology>
    </subcellularLocation>
</comment>
<accession>A0A7T9I134</accession>
<dbReference type="InterPro" id="IPR023214">
    <property type="entry name" value="HAD_sf"/>
</dbReference>
<evidence type="ECO:0000256" key="4">
    <source>
        <dbReference type="ARBA" id="ARBA00022568"/>
    </source>
</evidence>
<dbReference type="InterPro" id="IPR044492">
    <property type="entry name" value="P_typ_ATPase_HD_dom"/>
</dbReference>
<organism evidence="15">
    <name type="scientific">Candidatus Iainarchaeum sp</name>
    <dbReference type="NCBI Taxonomy" id="3101447"/>
    <lineage>
        <taxon>Archaea</taxon>
        <taxon>Candidatus Iainarchaeota</taxon>
        <taxon>Candidatus Iainarchaeia</taxon>
        <taxon>Candidatus Iainarchaeales</taxon>
        <taxon>Candidatus Iainarchaeaceae</taxon>
        <taxon>Candidatus Iainarchaeum</taxon>
    </lineage>
</organism>
<evidence type="ECO:0000256" key="9">
    <source>
        <dbReference type="ARBA" id="ARBA00022842"/>
    </source>
</evidence>
<dbReference type="GO" id="GO:0005388">
    <property type="term" value="F:P-type calcium transporter activity"/>
    <property type="evidence" value="ECO:0007669"/>
    <property type="project" value="UniProtKB-EC"/>
</dbReference>
<dbReference type="InterPro" id="IPR004014">
    <property type="entry name" value="ATPase_P-typ_cation-transptr_N"/>
</dbReference>
<evidence type="ECO:0000259" key="14">
    <source>
        <dbReference type="SMART" id="SM00831"/>
    </source>
</evidence>
<dbReference type="SUPFAM" id="SSF56784">
    <property type="entry name" value="HAD-like"/>
    <property type="match status" value="1"/>
</dbReference>
<dbReference type="AlphaFoldDB" id="A0A7T9I134"/>
<dbReference type="GO" id="GO:0005524">
    <property type="term" value="F:ATP binding"/>
    <property type="evidence" value="ECO:0007669"/>
    <property type="project" value="UniProtKB-KW"/>
</dbReference>
<keyword evidence="5 13" id="KW-0812">Transmembrane</keyword>
<feature type="transmembrane region" description="Helical" evidence="13">
    <location>
        <begin position="679"/>
        <end position="699"/>
    </location>
</feature>
<evidence type="ECO:0000256" key="2">
    <source>
        <dbReference type="ARBA" id="ARBA00012790"/>
    </source>
</evidence>
<dbReference type="Pfam" id="PF00690">
    <property type="entry name" value="Cation_ATPase_N"/>
    <property type="match status" value="1"/>
</dbReference>
<protein>
    <recommendedName>
        <fullName evidence="2">P-type Ca(2+) transporter</fullName>
        <ecNumber evidence="2">7.2.2.10</ecNumber>
    </recommendedName>
</protein>
<dbReference type="InterPro" id="IPR001757">
    <property type="entry name" value="P_typ_ATPase"/>
</dbReference>
<keyword evidence="10" id="KW-1278">Translocase</keyword>
<keyword evidence="12 13" id="KW-0472">Membrane</keyword>
<dbReference type="Gene3D" id="3.40.1110.10">
    <property type="entry name" value="Calcium-transporting ATPase, cytoplasmic domain N"/>
    <property type="match status" value="1"/>
</dbReference>
<evidence type="ECO:0000256" key="10">
    <source>
        <dbReference type="ARBA" id="ARBA00022967"/>
    </source>
</evidence>
<dbReference type="InterPro" id="IPR018303">
    <property type="entry name" value="ATPase_P-typ_P_site"/>
</dbReference>
<dbReference type="PANTHER" id="PTHR42861">
    <property type="entry name" value="CALCIUM-TRANSPORTING ATPASE"/>
    <property type="match status" value="1"/>
</dbReference>
<dbReference type="NCBIfam" id="TIGR01517">
    <property type="entry name" value="ATPase-IIB_Ca"/>
    <property type="match status" value="1"/>
</dbReference>
<keyword evidence="8" id="KW-0067">ATP-binding</keyword>
<keyword evidence="11 13" id="KW-1133">Transmembrane helix</keyword>
<proteinExistence type="predicted"/>
<dbReference type="SFLD" id="SFLDG00002">
    <property type="entry name" value="C1.7:_P-type_atpase_like"/>
    <property type="match status" value="1"/>
</dbReference>
<evidence type="ECO:0000256" key="5">
    <source>
        <dbReference type="ARBA" id="ARBA00022692"/>
    </source>
</evidence>
<feature type="transmembrane region" description="Helical" evidence="13">
    <location>
        <begin position="812"/>
        <end position="832"/>
    </location>
</feature>
<dbReference type="InterPro" id="IPR036412">
    <property type="entry name" value="HAD-like_sf"/>
</dbReference>
<dbReference type="InterPro" id="IPR059000">
    <property type="entry name" value="ATPase_P-type_domA"/>
</dbReference>
<dbReference type="SUPFAM" id="SSF81660">
    <property type="entry name" value="Metal cation-transporting ATPase, ATP-binding domain N"/>
    <property type="match status" value="1"/>
</dbReference>
<evidence type="ECO:0000313" key="15">
    <source>
        <dbReference type="EMBL" id="QQR92584.1"/>
    </source>
</evidence>
<dbReference type="Pfam" id="PF00689">
    <property type="entry name" value="Cation_ATPase_C"/>
    <property type="match status" value="1"/>
</dbReference>
<evidence type="ECO:0000256" key="8">
    <source>
        <dbReference type="ARBA" id="ARBA00022840"/>
    </source>
</evidence>
<evidence type="ECO:0000256" key="3">
    <source>
        <dbReference type="ARBA" id="ARBA00022553"/>
    </source>
</evidence>
<dbReference type="SMART" id="SM00831">
    <property type="entry name" value="Cation_ATPase_N"/>
    <property type="match status" value="1"/>
</dbReference>
<dbReference type="Pfam" id="PF00122">
    <property type="entry name" value="E1-E2_ATPase"/>
    <property type="match status" value="1"/>
</dbReference>
<feature type="transmembrane region" description="Helical" evidence="13">
    <location>
        <begin position="48"/>
        <end position="74"/>
    </location>
</feature>
<keyword evidence="7" id="KW-0106">Calcium</keyword>
<feature type="transmembrane region" description="Helical" evidence="13">
    <location>
        <begin position="852"/>
        <end position="874"/>
    </location>
</feature>
<dbReference type="Gene3D" id="1.20.1110.10">
    <property type="entry name" value="Calcium-transporting ATPase, transmembrane domain"/>
    <property type="match status" value="1"/>
</dbReference>
<sequence length="892" mass="97439">MPEFYQQPIEEVLRGLKTTNNGLSSGEAERRLGIYGKNKITLEKKIDVLGMLIGQFTELLVLVLIAAGILSALFGDITDTIAIFAIVILNGILGFLQEYKAEKAIEALKKMGALKATVRRDGKLVEVEAENVVPGDVVVLEEGTKLPADIRFLEIVDAEVDEAILTGESHSVSKNLDVLLGTKAVADRKNMGFANTSIVRGRGIGVVVGTGMKTEFGKIAKSLEEIEDEDSPLKKQLEVLAKQLTIGVVGVIIILFILGFVIEQRPFVEMFLLAISLGVAAIPEGLPAITTITLALGIQQMAKRNALVKHLPSVETLGSTTVICSDKTGTLTKNEMTVEYVYADERLVQVTGVGYSSQGQLQWNNQPVVLNSDAYAGMELTIENGLYCNNADYNPKNESMVGDPTEGCMLVLAHKAQLQSTSKRVKEIPFTSERKRMSVVLQFSDRSFRVYSKGAIEKIMESCTYALEHGKRIPLTQVKKNQFLQQAEVLSKAAYRVLAFAYKDISNLEGEMENNLTLTGLMALRDPPREEVKQAIAVCQQAGITVKMVTGDNPITAQAIAQKLGMNGRVITGMELNTLSEQEFQQAAIHCTVFARVDPEHKYKIVQALQKTGEVVAVTGDGVNDAPALKKADIGIAMGIKGTDVAKEAADVVLKDDNFATLVNAVEQGRTIYQNLQGFVRYLLAANLGEVIIVSLGFFLKSGEILSPIQLLWINLVTDALPALALGEDPPSKDVMQRKPRDPHAGILNQMPSFIILAGVMSTIVTFAAYFYGLQTSAVYAQTMAFTGIVVFELMLVFNARQEGKSWLQLSPFNNIWLVIAVIASFGVQLLALYTPFLQGILQTVPLNIEDWFVIMGMSFVAATMLPYLNAAWLRFRNKEKHPTATHGIPSM</sequence>
<feature type="transmembrane region" description="Helical" evidence="13">
    <location>
        <begin position="244"/>
        <end position="262"/>
    </location>
</feature>
<dbReference type="InterPro" id="IPR023299">
    <property type="entry name" value="ATPase_P-typ_cyto_dom_N"/>
</dbReference>
<feature type="transmembrane region" description="Helical" evidence="13">
    <location>
        <begin position="705"/>
        <end position="726"/>
    </location>
</feature>
<dbReference type="FunFam" id="3.40.50.1000:FF:000028">
    <property type="entry name" value="Calcium-transporting P-type ATPase, putative"/>
    <property type="match status" value="1"/>
</dbReference>
<dbReference type="Pfam" id="PF08282">
    <property type="entry name" value="Hydrolase_3"/>
    <property type="match status" value="1"/>
</dbReference>
<dbReference type="InterPro" id="IPR008250">
    <property type="entry name" value="ATPase_P-typ_transduc_dom_A_sf"/>
</dbReference>
<gene>
    <name evidence="15" type="ORF">IPJ89_05565</name>
</gene>
<evidence type="ECO:0000256" key="6">
    <source>
        <dbReference type="ARBA" id="ARBA00022741"/>
    </source>
</evidence>
<keyword evidence="6" id="KW-0547">Nucleotide-binding</keyword>
<dbReference type="Gene3D" id="3.40.50.1000">
    <property type="entry name" value="HAD superfamily/HAD-like"/>
    <property type="match status" value="1"/>
</dbReference>
<dbReference type="InterPro" id="IPR023298">
    <property type="entry name" value="ATPase_P-typ_TM_dom_sf"/>
</dbReference>
<keyword evidence="4" id="KW-0406">Ion transport</keyword>
<feature type="transmembrane region" description="Helical" evidence="13">
    <location>
        <begin position="274"/>
        <end position="298"/>
    </location>
</feature>
<feature type="transmembrane region" description="Helical" evidence="13">
    <location>
        <begin position="80"/>
        <end position="96"/>
    </location>
</feature>
<dbReference type="PRINTS" id="PR00121">
    <property type="entry name" value="NAKATPASE"/>
</dbReference>
<evidence type="ECO:0000256" key="12">
    <source>
        <dbReference type="ARBA" id="ARBA00023136"/>
    </source>
</evidence>
<dbReference type="PROSITE" id="PS00154">
    <property type="entry name" value="ATPASE_E1_E2"/>
    <property type="match status" value="1"/>
</dbReference>
<dbReference type="GO" id="GO:0012505">
    <property type="term" value="C:endomembrane system"/>
    <property type="evidence" value="ECO:0007669"/>
    <property type="project" value="UniProtKB-SubCell"/>
</dbReference>
<dbReference type="SFLD" id="SFLDF00027">
    <property type="entry name" value="p-type_atpase"/>
    <property type="match status" value="1"/>
</dbReference>
<reference evidence="15" key="1">
    <citation type="submission" date="2020-11" db="EMBL/GenBank/DDBJ databases">
        <title>Connecting structure to function with the recovery of over 1000 high-quality activated sludge metagenome-assembled genomes encoding full-length rRNA genes using long-read sequencing.</title>
        <authorList>
            <person name="Singleton C.M."/>
            <person name="Petriglieri F."/>
            <person name="Kristensen J.M."/>
            <person name="Kirkegaard R.H."/>
            <person name="Michaelsen T.Y."/>
            <person name="Andersen M.H."/>
            <person name="Karst S.M."/>
            <person name="Dueholm M.S."/>
            <person name="Nielsen P.H."/>
            <person name="Albertsen M."/>
        </authorList>
    </citation>
    <scope>NUCLEOTIDE SEQUENCE</scope>
    <source>
        <strain evidence="15">Fred_18-Q3-R57-64_BAT3C.431</strain>
    </source>
</reference>
<evidence type="ECO:0000256" key="13">
    <source>
        <dbReference type="SAM" id="Phobius"/>
    </source>
</evidence>
<dbReference type="SUPFAM" id="SSF81665">
    <property type="entry name" value="Calcium ATPase, transmembrane domain M"/>
    <property type="match status" value="1"/>
</dbReference>
<dbReference type="Gene3D" id="2.70.150.10">
    <property type="entry name" value="Calcium-transporting ATPase, cytoplasmic transduction domain A"/>
    <property type="match status" value="1"/>
</dbReference>
<dbReference type="InterPro" id="IPR006408">
    <property type="entry name" value="P-type_ATPase_IIB"/>
</dbReference>
<dbReference type="SFLD" id="SFLDS00003">
    <property type="entry name" value="Haloacid_Dehalogenase"/>
    <property type="match status" value="1"/>
</dbReference>
<dbReference type="Pfam" id="PF13246">
    <property type="entry name" value="Cation_ATPase"/>
    <property type="match status" value="1"/>
</dbReference>
<dbReference type="GO" id="GO:0016887">
    <property type="term" value="F:ATP hydrolysis activity"/>
    <property type="evidence" value="ECO:0007669"/>
    <property type="project" value="InterPro"/>
</dbReference>
<dbReference type="InterPro" id="IPR006068">
    <property type="entry name" value="ATPase_P-typ_cation-transptr_C"/>
</dbReference>
<evidence type="ECO:0000256" key="1">
    <source>
        <dbReference type="ARBA" id="ARBA00004127"/>
    </source>
</evidence>
<feature type="domain" description="Cation-transporting P-type ATPase N-terminal" evidence="14">
    <location>
        <begin position="3"/>
        <end position="76"/>
    </location>
</feature>
<feature type="transmembrane region" description="Helical" evidence="13">
    <location>
        <begin position="779"/>
        <end position="800"/>
    </location>
</feature>
<dbReference type="NCBIfam" id="TIGR01494">
    <property type="entry name" value="ATPase_P-type"/>
    <property type="match status" value="4"/>
</dbReference>
<evidence type="ECO:0000256" key="11">
    <source>
        <dbReference type="ARBA" id="ARBA00022989"/>
    </source>
</evidence>
<keyword evidence="3" id="KW-0597">Phosphoprotein</keyword>